<feature type="region of interest" description="Disordered" evidence="2">
    <location>
        <begin position="240"/>
        <end position="265"/>
    </location>
</feature>
<dbReference type="InterPro" id="IPR024626">
    <property type="entry name" value="Kri1-like_C"/>
</dbReference>
<evidence type="ECO:0000256" key="1">
    <source>
        <dbReference type="ARBA" id="ARBA00007473"/>
    </source>
</evidence>
<dbReference type="InterPro" id="IPR018034">
    <property type="entry name" value="Kri1"/>
</dbReference>
<dbReference type="PANTHER" id="PTHR14490">
    <property type="entry name" value="ZINC FINGER, ZZ TYPE"/>
    <property type="match status" value="1"/>
</dbReference>
<proteinExistence type="inferred from homology"/>
<dbReference type="Pfam" id="PF05178">
    <property type="entry name" value="Kri1"/>
    <property type="match status" value="1"/>
</dbReference>
<accession>A0A4P9Z291</accession>
<sequence length="446" mass="50571">MLEEDSEESSSSDEEDETGELLTPAMDAQIMRTLLALRNKDPRVYDKDTNFYSAKVEGGAAEEEGERPVTLQDFQRKILLEEGGLVDEEKEMAGVLTHAQEQQQLKDELKAFAEGDGDNEDGELFTKRESAGNDGGSSNYQSFLIEAIKTGDSNKQTEDLLSSLADGGKDNSEDAFLLNYVLNRGWLDGNVGKQAAPALEDIDLVEDEQAVEAADHFESEYNFRFEEEGGVQLVHHARNVDDSMRRKDNSRKLERERRKERKAEEKLQKMEELKRLKNLKKQEILEKLRKIQEITGNNNVGIDDINLDEDFNPDNYDTTMSNLFSDSYYDEKKKKKKKKKEAKDVESSAADDDIQMDADYLPGGEKYTGEGKCGDESEKSSKKRKKLDEYLDEYYKLDYEDIVAGIPTRFKYRQVKPSTFGLSPVEILLADDADLNAHVSVKKLAP</sequence>
<dbReference type="GO" id="GO:0005730">
    <property type="term" value="C:nucleolus"/>
    <property type="evidence" value="ECO:0007669"/>
    <property type="project" value="TreeGrafter"/>
</dbReference>
<organism evidence="4 5">
    <name type="scientific">Syncephalis pseudoplumigaleata</name>
    <dbReference type="NCBI Taxonomy" id="1712513"/>
    <lineage>
        <taxon>Eukaryota</taxon>
        <taxon>Fungi</taxon>
        <taxon>Fungi incertae sedis</taxon>
        <taxon>Zoopagomycota</taxon>
        <taxon>Zoopagomycotina</taxon>
        <taxon>Zoopagomycetes</taxon>
        <taxon>Zoopagales</taxon>
        <taxon>Piptocephalidaceae</taxon>
        <taxon>Syncephalis</taxon>
    </lineage>
</organism>
<keyword evidence="5" id="KW-1185">Reference proteome</keyword>
<evidence type="ECO:0000313" key="5">
    <source>
        <dbReference type="Proteomes" id="UP000278143"/>
    </source>
</evidence>
<feature type="region of interest" description="Disordered" evidence="2">
    <location>
        <begin position="114"/>
        <end position="138"/>
    </location>
</feature>
<dbReference type="EMBL" id="KZ989380">
    <property type="protein sequence ID" value="RKP26594.1"/>
    <property type="molecule type" value="Genomic_DNA"/>
</dbReference>
<dbReference type="OrthoDB" id="10252032at2759"/>
<evidence type="ECO:0000259" key="3">
    <source>
        <dbReference type="Pfam" id="PF12936"/>
    </source>
</evidence>
<dbReference type="AlphaFoldDB" id="A0A4P9Z291"/>
<feature type="compositionally biased region" description="Basic and acidic residues" evidence="2">
    <location>
        <begin position="367"/>
        <end position="384"/>
    </location>
</feature>
<evidence type="ECO:0000256" key="2">
    <source>
        <dbReference type="SAM" id="MobiDB-lite"/>
    </source>
</evidence>
<evidence type="ECO:0000313" key="4">
    <source>
        <dbReference type="EMBL" id="RKP26594.1"/>
    </source>
</evidence>
<feature type="domain" description="Kri1-like C-terminal" evidence="3">
    <location>
        <begin position="385"/>
        <end position="446"/>
    </location>
</feature>
<dbReference type="GO" id="GO:0000447">
    <property type="term" value="P:endonucleolytic cleavage in ITS1 to separate SSU-rRNA from 5.8S rRNA and LSU-rRNA from tricistronic rRNA transcript (SSU-rRNA, 5.8S rRNA, LSU-rRNA)"/>
    <property type="evidence" value="ECO:0007669"/>
    <property type="project" value="TreeGrafter"/>
</dbReference>
<protein>
    <submittedName>
        <fullName evidence="4">KRI1-like family C-terminal-domain-containing protein</fullName>
    </submittedName>
</protein>
<dbReference type="PANTHER" id="PTHR14490:SF5">
    <property type="entry name" value="PROTEIN KRI1 HOMOLOG"/>
    <property type="match status" value="1"/>
</dbReference>
<feature type="region of interest" description="Disordered" evidence="2">
    <location>
        <begin position="335"/>
        <end position="384"/>
    </location>
</feature>
<name>A0A4P9Z291_9FUNG</name>
<feature type="compositionally biased region" description="Acidic residues" evidence="2">
    <location>
        <begin position="1"/>
        <end position="19"/>
    </location>
</feature>
<reference evidence="5" key="1">
    <citation type="journal article" date="2018" name="Nat. Microbiol.">
        <title>Leveraging single-cell genomics to expand the fungal tree of life.</title>
        <authorList>
            <person name="Ahrendt S.R."/>
            <person name="Quandt C.A."/>
            <person name="Ciobanu D."/>
            <person name="Clum A."/>
            <person name="Salamov A."/>
            <person name="Andreopoulos B."/>
            <person name="Cheng J.F."/>
            <person name="Woyke T."/>
            <person name="Pelin A."/>
            <person name="Henrissat B."/>
            <person name="Reynolds N.K."/>
            <person name="Benny G.L."/>
            <person name="Smith M.E."/>
            <person name="James T.Y."/>
            <person name="Grigoriev I.V."/>
        </authorList>
    </citation>
    <scope>NUCLEOTIDE SEQUENCE [LARGE SCALE GENOMIC DNA]</scope>
    <source>
        <strain evidence="5">Benny S71-1</strain>
    </source>
</reference>
<dbReference type="Pfam" id="PF12936">
    <property type="entry name" value="Kri1_C"/>
    <property type="match status" value="1"/>
</dbReference>
<comment type="similarity">
    <text evidence="1">Belongs to the KRI1 family.</text>
</comment>
<dbReference type="Proteomes" id="UP000278143">
    <property type="component" value="Unassembled WGS sequence"/>
</dbReference>
<feature type="region of interest" description="Disordered" evidence="2">
    <location>
        <begin position="1"/>
        <end position="25"/>
    </location>
</feature>
<dbReference type="GO" id="GO:0030686">
    <property type="term" value="C:90S preribosome"/>
    <property type="evidence" value="ECO:0007669"/>
    <property type="project" value="TreeGrafter"/>
</dbReference>
<gene>
    <name evidence="4" type="ORF">SYNPS1DRAFT_13976</name>
</gene>